<protein>
    <submittedName>
        <fullName evidence="3">Uncharacterized protein</fullName>
    </submittedName>
</protein>
<organism evidence="3 4">
    <name type="scientific">Dactylonectria macrodidyma</name>
    <dbReference type="NCBI Taxonomy" id="307937"/>
    <lineage>
        <taxon>Eukaryota</taxon>
        <taxon>Fungi</taxon>
        <taxon>Dikarya</taxon>
        <taxon>Ascomycota</taxon>
        <taxon>Pezizomycotina</taxon>
        <taxon>Sordariomycetes</taxon>
        <taxon>Hypocreomycetidae</taxon>
        <taxon>Hypocreales</taxon>
        <taxon>Nectriaceae</taxon>
        <taxon>Dactylonectria</taxon>
    </lineage>
</organism>
<proteinExistence type="predicted"/>
<dbReference type="PANTHER" id="PTHR37540:SF5">
    <property type="entry name" value="TRANSCRIPTION FACTOR DOMAIN-CONTAINING PROTEIN"/>
    <property type="match status" value="1"/>
</dbReference>
<feature type="compositionally biased region" description="Polar residues" evidence="2">
    <location>
        <begin position="1"/>
        <end position="15"/>
    </location>
</feature>
<accession>A0A9P9IWN0</accession>
<comment type="caution">
    <text evidence="3">The sequence shown here is derived from an EMBL/GenBank/DDBJ whole genome shotgun (WGS) entry which is preliminary data.</text>
</comment>
<dbReference type="EMBL" id="JAGMUV010000013">
    <property type="protein sequence ID" value="KAH7136397.1"/>
    <property type="molecule type" value="Genomic_DNA"/>
</dbReference>
<gene>
    <name evidence="3" type="ORF">EDB81DRAFT_693487</name>
</gene>
<keyword evidence="1" id="KW-0539">Nucleus</keyword>
<dbReference type="Pfam" id="PF11951">
    <property type="entry name" value="Fungal_trans_2"/>
    <property type="match status" value="1"/>
</dbReference>
<dbReference type="OrthoDB" id="3469225at2759"/>
<evidence type="ECO:0000313" key="3">
    <source>
        <dbReference type="EMBL" id="KAH7136397.1"/>
    </source>
</evidence>
<evidence type="ECO:0000313" key="4">
    <source>
        <dbReference type="Proteomes" id="UP000738349"/>
    </source>
</evidence>
<dbReference type="InterPro" id="IPR021858">
    <property type="entry name" value="Fun_TF"/>
</dbReference>
<evidence type="ECO:0000256" key="1">
    <source>
        <dbReference type="ARBA" id="ARBA00023242"/>
    </source>
</evidence>
<dbReference type="PANTHER" id="PTHR37540">
    <property type="entry name" value="TRANSCRIPTION FACTOR (ACR-2), PUTATIVE-RELATED-RELATED"/>
    <property type="match status" value="1"/>
</dbReference>
<name>A0A9P9IWN0_9HYPO</name>
<reference evidence="3" key="1">
    <citation type="journal article" date="2021" name="Nat. Commun.">
        <title>Genetic determinants of endophytism in the Arabidopsis root mycobiome.</title>
        <authorList>
            <person name="Mesny F."/>
            <person name="Miyauchi S."/>
            <person name="Thiergart T."/>
            <person name="Pickel B."/>
            <person name="Atanasova L."/>
            <person name="Karlsson M."/>
            <person name="Huettel B."/>
            <person name="Barry K.W."/>
            <person name="Haridas S."/>
            <person name="Chen C."/>
            <person name="Bauer D."/>
            <person name="Andreopoulos W."/>
            <person name="Pangilinan J."/>
            <person name="LaButti K."/>
            <person name="Riley R."/>
            <person name="Lipzen A."/>
            <person name="Clum A."/>
            <person name="Drula E."/>
            <person name="Henrissat B."/>
            <person name="Kohler A."/>
            <person name="Grigoriev I.V."/>
            <person name="Martin F.M."/>
            <person name="Hacquard S."/>
        </authorList>
    </citation>
    <scope>NUCLEOTIDE SEQUENCE</scope>
    <source>
        <strain evidence="3">MPI-CAGE-AT-0147</strain>
    </source>
</reference>
<dbReference type="AlphaFoldDB" id="A0A9P9IWN0"/>
<feature type="region of interest" description="Disordered" evidence="2">
    <location>
        <begin position="1"/>
        <end position="24"/>
    </location>
</feature>
<sequence length="506" mass="56326">MSSARLDQATPSLSMAHNDRDQAFNRSRNSSIAFINLSHPDDIRRRDIQVGIRRHVMADIGQSRRKRPRHFVVPLEINTLQLNGGQFQPEERSPDGRMVAHELDAACPPQVLPLHQLRLNQLGIFGIDLDHRTLQIVHFMMSQLETRYTPFHGIWARMGFSDSNALYLSMATTLLSQDRRGNIPAHRTTDNSEAVEYYSKALKGLSKRLSDPFDQTSPGVIATIIGCLCHDVQLGEWERWSAHIDGLDQVFKLRGGTDGLENHIPLLAFWLDLVGRSTLDIPPRFPIPKELTAPNMSPEAMPPAMRLLLPRMQLEFPQLSSISEALYMMSSVAQRVNSNSHSLDLWRNEVGAVSLLGPVTHHLLSLPHMSGFRSDAPGAIVVGEMVRLVCLMLLSYLKGLFSLNTLDMVPLCAKFMAAAARPTRDDEVGQLNDLRLWALITSGLLLSNDDTRALLPHIRAAMRFLGITDIHHAFDLAKGLLWLHVVEGQGEAQLTEVIGTAAGVCA</sequence>
<keyword evidence="4" id="KW-1185">Reference proteome</keyword>
<dbReference type="Proteomes" id="UP000738349">
    <property type="component" value="Unassembled WGS sequence"/>
</dbReference>
<evidence type="ECO:0000256" key="2">
    <source>
        <dbReference type="SAM" id="MobiDB-lite"/>
    </source>
</evidence>